<evidence type="ECO:0000313" key="3">
    <source>
        <dbReference type="Proteomes" id="UP000306113"/>
    </source>
</evidence>
<evidence type="ECO:0000256" key="1">
    <source>
        <dbReference type="SAM" id="MobiDB-lite"/>
    </source>
</evidence>
<feature type="region of interest" description="Disordered" evidence="1">
    <location>
        <begin position="130"/>
        <end position="151"/>
    </location>
</feature>
<comment type="caution">
    <text evidence="2">The sequence shown here is derived from an EMBL/GenBank/DDBJ whole genome shotgun (WGS) entry which is preliminary data.</text>
</comment>
<proteinExistence type="predicted"/>
<organism evidence="2 3">
    <name type="scientific">Thalassobius vesicularis</name>
    <dbReference type="NCBI Taxonomy" id="1294297"/>
    <lineage>
        <taxon>Bacteria</taxon>
        <taxon>Pseudomonadati</taxon>
        <taxon>Pseudomonadota</taxon>
        <taxon>Alphaproteobacteria</taxon>
        <taxon>Rhodobacterales</taxon>
        <taxon>Roseobacteraceae</taxon>
        <taxon>Thalassovita</taxon>
    </lineage>
</organism>
<reference evidence="2 3" key="1">
    <citation type="submission" date="2019-04" db="EMBL/GenBank/DDBJ databases">
        <title>Draft genome sequence of Youngimonas vesicularis.</title>
        <authorList>
            <person name="Hameed A."/>
        </authorList>
    </citation>
    <scope>NUCLEOTIDE SEQUENCE [LARGE SCALE GENOMIC DNA]</scope>
    <source>
        <strain evidence="2 3">CC-AMW-E</strain>
    </source>
</reference>
<accession>A0A4S3M4Z1</accession>
<evidence type="ECO:0000313" key="2">
    <source>
        <dbReference type="EMBL" id="THD71590.1"/>
    </source>
</evidence>
<dbReference type="RefSeq" id="WP_136340546.1">
    <property type="nucleotide sequence ID" value="NZ_SSMD01000011.1"/>
</dbReference>
<sequence length="151" mass="16893">MLRHAYLEDLGFNYILASEPFSLDELYDLVSAPLREPMLPSSGKPVLMDFREVDLTRLTEPDLRRFLMRKSVLPKNITDIPVAYVVGTLQDQALIRMASMYSDLSGVTNEDRITITEVLSEAVSWLMQHTGGNTPPADHETRLRSVAGQGG</sequence>
<keyword evidence="3" id="KW-1185">Reference proteome</keyword>
<name>A0A4S3M4Z1_9RHOB</name>
<protein>
    <submittedName>
        <fullName evidence="2">Uncharacterized protein</fullName>
    </submittedName>
</protein>
<dbReference type="OrthoDB" id="9951878at2"/>
<dbReference type="Proteomes" id="UP000306113">
    <property type="component" value="Unassembled WGS sequence"/>
</dbReference>
<dbReference type="AlphaFoldDB" id="A0A4S3M4Z1"/>
<gene>
    <name evidence="2" type="ORF">E7681_17450</name>
</gene>
<dbReference type="EMBL" id="SSMD01000011">
    <property type="protein sequence ID" value="THD71590.1"/>
    <property type="molecule type" value="Genomic_DNA"/>
</dbReference>